<reference evidence="6 7" key="1">
    <citation type="journal article" date="2013" name="Chin. Sci. Bull.">
        <title>Genome survey uncovers the secrets of sex and lifestyle in caterpillar fungus.</title>
        <authorList>
            <person name="Hu X."/>
            <person name="Zhang Y."/>
            <person name="Xiao G."/>
            <person name="Zheng P."/>
            <person name="Xia Y."/>
            <person name="Zhang X."/>
            <person name="St Leger R.J."/>
            <person name="Liu X."/>
            <person name="Wang C."/>
        </authorList>
    </citation>
    <scope>NUCLEOTIDE SEQUENCE [LARGE SCALE GENOMIC DNA]</scope>
    <source>
        <strain evidence="7">Co18 / CGMCC 3.14243</strain>
        <tissue evidence="6">Fruit-body</tissue>
    </source>
</reference>
<keyword evidence="2 5" id="KW-0663">Pyridoxal phosphate</keyword>
<evidence type="ECO:0000313" key="7">
    <source>
        <dbReference type="Proteomes" id="UP000019374"/>
    </source>
</evidence>
<dbReference type="Proteomes" id="UP000019374">
    <property type="component" value="Unassembled WGS sequence"/>
</dbReference>
<dbReference type="EMBL" id="KE652174">
    <property type="protein sequence ID" value="EQL04235.1"/>
    <property type="molecule type" value="Genomic_DNA"/>
</dbReference>
<dbReference type="PANTHER" id="PTHR42699:SF1">
    <property type="entry name" value="CYSTATHIONINE GAMMA-SYNTHASE-RELATED"/>
    <property type="match status" value="1"/>
</dbReference>
<dbReference type="AlphaFoldDB" id="T5AFK4"/>
<evidence type="ECO:0000256" key="5">
    <source>
        <dbReference type="RuleBase" id="RU362118"/>
    </source>
</evidence>
<evidence type="ECO:0000256" key="4">
    <source>
        <dbReference type="ARBA" id="ARBA00061376"/>
    </source>
</evidence>
<comment type="cofactor">
    <cofactor evidence="1 5">
        <name>pyridoxal 5'-phosphate</name>
        <dbReference type="ChEBI" id="CHEBI:597326"/>
    </cofactor>
</comment>
<dbReference type="Pfam" id="PF01053">
    <property type="entry name" value="Cys_Met_Meta_PP"/>
    <property type="match status" value="1"/>
</dbReference>
<sequence>MAEDCRRYLEREDGRRCLEKEDAVAIIHVSLDGRATPTDSVTATCSPIPGQHVFVVVYPEQLGSEARAFWQHTGFGISSRFAAFWLSKASFLQRGGGVTAGVTAGVTDGVTAVTELPLQEARRATLSLRQRIAGLYSTAPNNVAVGDVYLYPTGMSAVAHTALALRSLGTRASGDYRVAVFGFLYVDTFKVLSKVHGFHCVLYGHASSSDMDALEKDLESGVHYDALYTEFPGNPLLGSLDLHRLDALSKRHGFLVVVDDTIGTSVNLNLAPLCHVVCTSLTKMFSGACNVMGGSAVLSPRSSHHEKLRSAFSDAHLDTYFPPDVVVMDRNSADFTSRVLSASQNAERLVERLRGHRAVETVFYPKGSPTQHLYDRYKRAGGEYGYLLSIRFVKPAAAIAFHDALDVAKGPSLGTNFTLCCPYTLLAHYSELEWAAKYGVFEHLVRISVGIEESGALERIVERALAAAEEHC</sequence>
<evidence type="ECO:0000256" key="3">
    <source>
        <dbReference type="ARBA" id="ARBA00034478"/>
    </source>
</evidence>
<dbReference type="GO" id="GO:0030170">
    <property type="term" value="F:pyridoxal phosphate binding"/>
    <property type="evidence" value="ECO:0007669"/>
    <property type="project" value="InterPro"/>
</dbReference>
<dbReference type="InterPro" id="IPR015422">
    <property type="entry name" value="PyrdxlP-dep_Trfase_small"/>
</dbReference>
<comment type="pathway">
    <text evidence="3">Amino-acid biosynthesis; L-methionine biosynthesis via de novo pathway.</text>
</comment>
<dbReference type="Gene3D" id="3.40.640.10">
    <property type="entry name" value="Type I PLP-dependent aspartate aminotransferase-like (Major domain)"/>
    <property type="match status" value="1"/>
</dbReference>
<dbReference type="InterPro" id="IPR000277">
    <property type="entry name" value="Cys/Met-Metab_PyrdxlP-dep_enz"/>
</dbReference>
<dbReference type="HOGENOM" id="CLU_011302_0_1_1"/>
<evidence type="ECO:0000313" key="6">
    <source>
        <dbReference type="EMBL" id="EQL04235.1"/>
    </source>
</evidence>
<comment type="similarity">
    <text evidence="4">Belongs to the trans-sulfuration enzymes family. MET7 subfamily.</text>
</comment>
<organism evidence="6 7">
    <name type="scientific">Ophiocordyceps sinensis (strain Co18 / CGMCC 3.14243)</name>
    <name type="common">Yarsagumba caterpillar fungus</name>
    <name type="synonym">Hirsutella sinensis</name>
    <dbReference type="NCBI Taxonomy" id="911162"/>
    <lineage>
        <taxon>Eukaryota</taxon>
        <taxon>Fungi</taxon>
        <taxon>Dikarya</taxon>
        <taxon>Ascomycota</taxon>
        <taxon>Pezizomycotina</taxon>
        <taxon>Sordariomycetes</taxon>
        <taxon>Hypocreomycetidae</taxon>
        <taxon>Hypocreales</taxon>
        <taxon>Ophiocordycipitaceae</taxon>
        <taxon>Ophiocordyceps</taxon>
    </lineage>
</organism>
<proteinExistence type="inferred from homology"/>
<protein>
    <submittedName>
        <fullName evidence="6">Cys/Met metabolism, pyridoxal phosphate-dependent enzyme</fullName>
    </submittedName>
</protein>
<dbReference type="GO" id="GO:0003962">
    <property type="term" value="F:cystathionine gamma-synthase activity"/>
    <property type="evidence" value="ECO:0007669"/>
    <property type="project" value="TreeGrafter"/>
</dbReference>
<dbReference type="eggNOG" id="KOG0053">
    <property type="taxonomic scope" value="Eukaryota"/>
</dbReference>
<accession>T5AFK4</accession>
<dbReference type="SUPFAM" id="SSF53383">
    <property type="entry name" value="PLP-dependent transferases"/>
    <property type="match status" value="1"/>
</dbReference>
<dbReference type="InterPro" id="IPR051750">
    <property type="entry name" value="Trans-sulfuration_enzymes"/>
</dbReference>
<dbReference type="FunFam" id="3.90.1150.10:FF:000063">
    <property type="entry name" value="Probable cystathionine gamma-synthase"/>
    <property type="match status" value="1"/>
</dbReference>
<evidence type="ECO:0000256" key="2">
    <source>
        <dbReference type="ARBA" id="ARBA00022898"/>
    </source>
</evidence>
<dbReference type="InterPro" id="IPR015424">
    <property type="entry name" value="PyrdxlP-dep_Trfase"/>
</dbReference>
<dbReference type="PANTHER" id="PTHR42699">
    <property type="match status" value="1"/>
</dbReference>
<name>T5AFK4_OPHSC</name>
<dbReference type="Gene3D" id="3.90.1150.10">
    <property type="entry name" value="Aspartate Aminotransferase, domain 1"/>
    <property type="match status" value="1"/>
</dbReference>
<gene>
    <name evidence="6" type="ORF">OCS_00071</name>
</gene>
<evidence type="ECO:0000256" key="1">
    <source>
        <dbReference type="ARBA" id="ARBA00001933"/>
    </source>
</evidence>
<dbReference type="GO" id="GO:0019346">
    <property type="term" value="P:transsulfuration"/>
    <property type="evidence" value="ECO:0007669"/>
    <property type="project" value="InterPro"/>
</dbReference>
<dbReference type="InterPro" id="IPR015421">
    <property type="entry name" value="PyrdxlP-dep_Trfase_major"/>
</dbReference>
<dbReference type="OrthoDB" id="310895at2759"/>